<comment type="function">
    <text evidence="5 6">Allows the formation of correctly charged Gln-tRNA(Gln) through the transamidation of misacylated Glu-tRNA(Gln) in organisms which lack glutaminyl-tRNA synthetase. The reaction takes place in the presence of glutamine and ATP through an activated gamma-phospho-Glu-tRNA(Gln).</text>
</comment>
<reference evidence="8 9" key="1">
    <citation type="submission" date="2016-10" db="EMBL/GenBank/DDBJ databases">
        <authorList>
            <person name="de Groot N.N."/>
        </authorList>
    </citation>
    <scope>NUCLEOTIDE SEQUENCE [LARGE SCALE GENOMIC DNA]</scope>
    <source>
        <strain evidence="8 9">DSM 20678</strain>
    </source>
</reference>
<dbReference type="Proteomes" id="UP000198577">
    <property type="component" value="Unassembled WGS sequence"/>
</dbReference>
<dbReference type="GO" id="GO:0005524">
    <property type="term" value="F:ATP binding"/>
    <property type="evidence" value="ECO:0007669"/>
    <property type="project" value="UniProtKB-KW"/>
</dbReference>
<feature type="active site" description="Acyl-ester intermediate" evidence="6">
    <location>
        <position position="178"/>
    </location>
</feature>
<organism evidence="8 9">
    <name type="scientific">Caldicoprobacter faecalis</name>
    <dbReference type="NCBI Taxonomy" id="937334"/>
    <lineage>
        <taxon>Bacteria</taxon>
        <taxon>Bacillati</taxon>
        <taxon>Bacillota</taxon>
        <taxon>Clostridia</taxon>
        <taxon>Caldicoprobacterales</taxon>
        <taxon>Caldicoprobacteraceae</taxon>
        <taxon>Caldicoprobacter</taxon>
    </lineage>
</organism>
<dbReference type="NCBIfam" id="TIGR00132">
    <property type="entry name" value="gatA"/>
    <property type="match status" value="1"/>
</dbReference>
<name>A0A1I5WG19_9FIRM</name>
<dbReference type="SUPFAM" id="SSF75304">
    <property type="entry name" value="Amidase signature (AS) enzymes"/>
    <property type="match status" value="1"/>
</dbReference>
<dbReference type="EMBL" id="FOXR01000016">
    <property type="protein sequence ID" value="SFQ18346.1"/>
    <property type="molecule type" value="Genomic_DNA"/>
</dbReference>
<evidence type="ECO:0000256" key="5">
    <source>
        <dbReference type="ARBA" id="ARBA00025295"/>
    </source>
</evidence>
<comment type="catalytic activity">
    <reaction evidence="6">
        <text>L-glutamyl-tRNA(Gln) + L-glutamine + ATP + H2O = L-glutaminyl-tRNA(Gln) + L-glutamate + ADP + phosphate + H(+)</text>
        <dbReference type="Rhea" id="RHEA:17521"/>
        <dbReference type="Rhea" id="RHEA-COMP:9681"/>
        <dbReference type="Rhea" id="RHEA-COMP:9684"/>
        <dbReference type="ChEBI" id="CHEBI:15377"/>
        <dbReference type="ChEBI" id="CHEBI:15378"/>
        <dbReference type="ChEBI" id="CHEBI:29985"/>
        <dbReference type="ChEBI" id="CHEBI:30616"/>
        <dbReference type="ChEBI" id="CHEBI:43474"/>
        <dbReference type="ChEBI" id="CHEBI:58359"/>
        <dbReference type="ChEBI" id="CHEBI:78520"/>
        <dbReference type="ChEBI" id="CHEBI:78521"/>
        <dbReference type="ChEBI" id="CHEBI:456216"/>
        <dbReference type="EC" id="6.3.5.7"/>
    </reaction>
</comment>
<dbReference type="AlphaFoldDB" id="A0A1I5WG19"/>
<dbReference type="GO" id="GO:0050567">
    <property type="term" value="F:glutaminyl-tRNA synthase (glutamine-hydrolyzing) activity"/>
    <property type="evidence" value="ECO:0007669"/>
    <property type="project" value="UniProtKB-UniRule"/>
</dbReference>
<dbReference type="GO" id="GO:0006412">
    <property type="term" value="P:translation"/>
    <property type="evidence" value="ECO:0007669"/>
    <property type="project" value="UniProtKB-UniRule"/>
</dbReference>
<dbReference type="EC" id="6.3.5.7" evidence="6"/>
<keyword evidence="4 6" id="KW-0648">Protein biosynthesis</keyword>
<evidence type="ECO:0000259" key="7">
    <source>
        <dbReference type="Pfam" id="PF01425"/>
    </source>
</evidence>
<comment type="subunit">
    <text evidence="6">Heterotrimer of A, B and C subunits.</text>
</comment>
<dbReference type="PANTHER" id="PTHR11895">
    <property type="entry name" value="TRANSAMIDASE"/>
    <property type="match status" value="1"/>
</dbReference>
<evidence type="ECO:0000256" key="4">
    <source>
        <dbReference type="ARBA" id="ARBA00022917"/>
    </source>
</evidence>
<evidence type="ECO:0000256" key="2">
    <source>
        <dbReference type="ARBA" id="ARBA00022741"/>
    </source>
</evidence>
<dbReference type="GO" id="GO:0016740">
    <property type="term" value="F:transferase activity"/>
    <property type="evidence" value="ECO:0007669"/>
    <property type="project" value="UniProtKB-KW"/>
</dbReference>
<dbReference type="Gene3D" id="3.90.1300.10">
    <property type="entry name" value="Amidase signature (AS) domain"/>
    <property type="match status" value="1"/>
</dbReference>
<keyword evidence="2 6" id="KW-0547">Nucleotide-binding</keyword>
<feature type="domain" description="Amidase" evidence="7">
    <location>
        <begin position="25"/>
        <end position="466"/>
    </location>
</feature>
<dbReference type="Pfam" id="PF01425">
    <property type="entry name" value="Amidase"/>
    <property type="match status" value="1"/>
</dbReference>
<dbReference type="RefSeq" id="WP_025747072.1">
    <property type="nucleotide sequence ID" value="NZ_FOXR01000016.1"/>
</dbReference>
<sequence>MELYKLTVHEAADLINKREVTSQQIVQSTLQQINEVDKDVKAFITLADERALEESRQLDASVADEEGLSVLAGIPFGVEDNICTEGVRTTCASKMLENFVPPYSATVVSRIAQQKGILMGKLNTDEFSMGLTTESSYFHETRNPWDLNRIAGGASAGAAAAVAADEVFYALATDTGGSLRRAAAFCGVVGLKPTYGMVSRYGVISSGSSMDQVGPVAKDVKDCAIVFQAIAGRDMADPMTAKAMTSNYVQALADDVNGLRIGLLRECFDQGVDKDVKDAVLNAVKSLEGLGAHVEEVSLPSIEHAPAAYCVILSAEASSNLGRYDGIKYGYRVERCQDLDELYKKTRTQGFGDEVKLRVMLGTYALSAGNYERYYLQALKIRTIIKNEFEKAFEKFDIIVLPTCPTTALRFGDKVDNALAIFLADKYTAPASIAGLPAITVPCGFDTKGLPIGMQFIGKAFDESTLFRAAFTFEQNTDYHIKRPAIDWR</sequence>
<dbReference type="GO" id="GO:0030956">
    <property type="term" value="C:glutamyl-tRNA(Gln) amidotransferase complex"/>
    <property type="evidence" value="ECO:0007669"/>
    <property type="project" value="InterPro"/>
</dbReference>
<dbReference type="STRING" id="937334.SAMN05444406_11632"/>
<dbReference type="PANTHER" id="PTHR11895:SF151">
    <property type="entry name" value="GLUTAMYL-TRNA(GLN) AMIDOTRANSFERASE SUBUNIT A"/>
    <property type="match status" value="1"/>
</dbReference>
<dbReference type="HAMAP" id="MF_00120">
    <property type="entry name" value="GatA"/>
    <property type="match status" value="1"/>
</dbReference>
<evidence type="ECO:0000256" key="1">
    <source>
        <dbReference type="ARBA" id="ARBA00022598"/>
    </source>
</evidence>
<accession>A0A1I5WG19</accession>
<keyword evidence="8" id="KW-0808">Transferase</keyword>
<dbReference type="InterPro" id="IPR004412">
    <property type="entry name" value="GatA"/>
</dbReference>
<protein>
    <recommendedName>
        <fullName evidence="6">Glutamyl-tRNA(Gln) amidotransferase subunit A</fullName>
        <shortName evidence="6">Glu-ADT subunit A</shortName>
        <ecNumber evidence="6">6.3.5.7</ecNumber>
    </recommendedName>
</protein>
<proteinExistence type="inferred from homology"/>
<keyword evidence="1 6" id="KW-0436">Ligase</keyword>
<dbReference type="OrthoDB" id="9811471at2"/>
<evidence type="ECO:0000313" key="8">
    <source>
        <dbReference type="EMBL" id="SFQ18346.1"/>
    </source>
</evidence>
<keyword evidence="3 6" id="KW-0067">ATP-binding</keyword>
<gene>
    <name evidence="6" type="primary">gatA</name>
    <name evidence="8" type="ORF">SAMN05444406_11632</name>
</gene>
<comment type="similarity">
    <text evidence="6">Belongs to the amidase family. GatA subfamily.</text>
</comment>
<evidence type="ECO:0000256" key="3">
    <source>
        <dbReference type="ARBA" id="ARBA00022840"/>
    </source>
</evidence>
<dbReference type="InterPro" id="IPR023631">
    <property type="entry name" value="Amidase_dom"/>
</dbReference>
<keyword evidence="9" id="KW-1185">Reference proteome</keyword>
<comment type="caution">
    <text evidence="6">Lacks conserved residue(s) required for the propagation of feature annotation.</text>
</comment>
<evidence type="ECO:0000313" key="9">
    <source>
        <dbReference type="Proteomes" id="UP000198577"/>
    </source>
</evidence>
<dbReference type="InterPro" id="IPR036928">
    <property type="entry name" value="AS_sf"/>
</dbReference>
<evidence type="ECO:0000256" key="6">
    <source>
        <dbReference type="HAMAP-Rule" id="MF_00120"/>
    </source>
</evidence>
<dbReference type="InterPro" id="IPR000120">
    <property type="entry name" value="Amidase"/>
</dbReference>